<dbReference type="AlphaFoldDB" id="A0A139KWU7"/>
<gene>
    <name evidence="1" type="ORF">HMPREF2531_04221</name>
</gene>
<protein>
    <submittedName>
        <fullName evidence="1">Uncharacterized protein</fullName>
    </submittedName>
</protein>
<dbReference type="Proteomes" id="UP000070319">
    <property type="component" value="Unassembled WGS sequence"/>
</dbReference>
<proteinExistence type="predicted"/>
<organism evidence="1">
    <name type="scientific">Bacteroides intestinalis</name>
    <dbReference type="NCBI Taxonomy" id="329854"/>
    <lineage>
        <taxon>Bacteria</taxon>
        <taxon>Pseudomonadati</taxon>
        <taxon>Bacteroidota</taxon>
        <taxon>Bacteroidia</taxon>
        <taxon>Bacteroidales</taxon>
        <taxon>Bacteroidaceae</taxon>
        <taxon>Bacteroides</taxon>
    </lineage>
</organism>
<comment type="caution">
    <text evidence="1">The sequence shown here is derived from an EMBL/GenBank/DDBJ whole genome shotgun (WGS) entry which is preliminary data.</text>
</comment>
<sequence length="49" mass="5689">MSCLLEWRTRRSSILALCVTDLHEETEYLIFILLQVPLARLIAVSETLK</sequence>
<reference evidence="1 2" key="1">
    <citation type="submission" date="2016-02" db="EMBL/GenBank/DDBJ databases">
        <authorList>
            <person name="Wen L."/>
            <person name="He K."/>
            <person name="Yang H."/>
        </authorList>
    </citation>
    <scope>NUCLEOTIDE SEQUENCE [LARGE SCALE GENOMIC DNA]</scope>
    <source>
        <strain evidence="1 2">KLE1704</strain>
    </source>
</reference>
<accession>A0A139KWU7</accession>
<evidence type="ECO:0000313" key="2">
    <source>
        <dbReference type="Proteomes" id="UP000070319"/>
    </source>
</evidence>
<dbReference type="EMBL" id="LTDF01000155">
    <property type="protein sequence ID" value="KXT43658.1"/>
    <property type="molecule type" value="Genomic_DNA"/>
</dbReference>
<evidence type="ECO:0000313" key="1">
    <source>
        <dbReference type="EMBL" id="KXT43658.1"/>
    </source>
</evidence>
<dbReference type="PATRIC" id="fig|329854.7.peg.4295"/>
<name>A0A139KWU7_9BACE</name>